<protein>
    <submittedName>
        <fullName evidence="2">Uncharacterized protein</fullName>
    </submittedName>
</protein>
<dbReference type="AlphaFoldDB" id="A0A7J8H1E2"/>
<evidence type="ECO:0000256" key="1">
    <source>
        <dbReference type="SAM" id="MobiDB-lite"/>
    </source>
</evidence>
<organism evidence="2 3">
    <name type="scientific">Rousettus aegyptiacus</name>
    <name type="common">Egyptian fruit bat</name>
    <name type="synonym">Pteropus aegyptiacus</name>
    <dbReference type="NCBI Taxonomy" id="9407"/>
    <lineage>
        <taxon>Eukaryota</taxon>
        <taxon>Metazoa</taxon>
        <taxon>Chordata</taxon>
        <taxon>Craniata</taxon>
        <taxon>Vertebrata</taxon>
        <taxon>Euteleostomi</taxon>
        <taxon>Mammalia</taxon>
        <taxon>Eutheria</taxon>
        <taxon>Laurasiatheria</taxon>
        <taxon>Chiroptera</taxon>
        <taxon>Yinpterochiroptera</taxon>
        <taxon>Pteropodoidea</taxon>
        <taxon>Pteropodidae</taxon>
        <taxon>Rousettinae</taxon>
        <taxon>Rousettus</taxon>
    </lineage>
</organism>
<dbReference type="Proteomes" id="UP000593571">
    <property type="component" value="Unassembled WGS sequence"/>
</dbReference>
<sequence length="122" mass="13518">MQLPPPLPQVWRTTLSEAAAPAGNRRRQRGWHQSPGPICADAPQGLLARSRDCNGRLQDSRMDKASRGFTHLFQVLFDLCRQAPAKVPYPEKLLGPVLPLKVHISIIGKPGWLVALYLSNFG</sequence>
<proteinExistence type="predicted"/>
<dbReference type="EMBL" id="JACASE010000005">
    <property type="protein sequence ID" value="KAF6465920.1"/>
    <property type="molecule type" value="Genomic_DNA"/>
</dbReference>
<reference evidence="2 3" key="1">
    <citation type="journal article" date="2020" name="Nature">
        <title>Six reference-quality genomes reveal evolution of bat adaptations.</title>
        <authorList>
            <person name="Jebb D."/>
            <person name="Huang Z."/>
            <person name="Pippel M."/>
            <person name="Hughes G.M."/>
            <person name="Lavrichenko K."/>
            <person name="Devanna P."/>
            <person name="Winkler S."/>
            <person name="Jermiin L.S."/>
            <person name="Skirmuntt E.C."/>
            <person name="Katzourakis A."/>
            <person name="Burkitt-Gray L."/>
            <person name="Ray D.A."/>
            <person name="Sullivan K.A.M."/>
            <person name="Roscito J.G."/>
            <person name="Kirilenko B.M."/>
            <person name="Davalos L.M."/>
            <person name="Corthals A.P."/>
            <person name="Power M.L."/>
            <person name="Jones G."/>
            <person name="Ransome R.D."/>
            <person name="Dechmann D.K.N."/>
            <person name="Locatelli A.G."/>
            <person name="Puechmaille S.J."/>
            <person name="Fedrigo O."/>
            <person name="Jarvis E.D."/>
            <person name="Hiller M."/>
            <person name="Vernes S.C."/>
            <person name="Myers E.W."/>
            <person name="Teeling E.C."/>
        </authorList>
    </citation>
    <scope>NUCLEOTIDE SEQUENCE [LARGE SCALE GENOMIC DNA]</scope>
    <source>
        <strain evidence="2">MRouAeg1</strain>
        <tissue evidence="2">Muscle</tissue>
    </source>
</reference>
<name>A0A7J8H1E2_ROUAE</name>
<accession>A0A7J8H1E2</accession>
<gene>
    <name evidence="2" type="ORF">HJG63_011287</name>
</gene>
<keyword evidence="3" id="KW-1185">Reference proteome</keyword>
<feature type="region of interest" description="Disordered" evidence="1">
    <location>
        <begin position="15"/>
        <end position="37"/>
    </location>
</feature>
<comment type="caution">
    <text evidence="2">The sequence shown here is derived from an EMBL/GenBank/DDBJ whole genome shotgun (WGS) entry which is preliminary data.</text>
</comment>
<evidence type="ECO:0000313" key="2">
    <source>
        <dbReference type="EMBL" id="KAF6465920.1"/>
    </source>
</evidence>
<evidence type="ECO:0000313" key="3">
    <source>
        <dbReference type="Proteomes" id="UP000593571"/>
    </source>
</evidence>